<accession>A0A1Y0VWV9</accession>
<reference evidence="1 2" key="1">
    <citation type="submission" date="2017-05" db="EMBL/GenBank/DDBJ databases">
        <title>Genome sequence of Pediococcus pentosaceus strain SRCM100892.</title>
        <authorList>
            <person name="Cho S.H."/>
        </authorList>
    </citation>
    <scope>NUCLEOTIDE SEQUENCE [LARGE SCALE GENOMIC DNA]</scope>
    <source>
        <strain evidence="1 2">SRCM100892</strain>
    </source>
</reference>
<protein>
    <submittedName>
        <fullName evidence="1">Uncharacterized protein</fullName>
    </submittedName>
</protein>
<evidence type="ECO:0000313" key="1">
    <source>
        <dbReference type="EMBL" id="ARW20078.1"/>
    </source>
</evidence>
<evidence type="ECO:0000313" key="2">
    <source>
        <dbReference type="Proteomes" id="UP000196118"/>
    </source>
</evidence>
<dbReference type="AlphaFoldDB" id="A0A1Y0VWV9"/>
<proteinExistence type="predicted"/>
<dbReference type="EMBL" id="CP021474">
    <property type="protein sequence ID" value="ARW20078.1"/>
    <property type="molecule type" value="Genomic_DNA"/>
</dbReference>
<gene>
    <name evidence="1" type="ORF">S100892_01507</name>
</gene>
<dbReference type="Proteomes" id="UP000196118">
    <property type="component" value="Chromosome"/>
</dbReference>
<sequence>MINNQLELEVKSFLEGQSDFANLPSSEITRLSQVIRKKKIRQGQWILIRRMNLNMYF</sequence>
<name>A0A1Y0VWV9_PEDPE</name>
<organism evidence="1 2">
    <name type="scientific">Pediococcus pentosaceus</name>
    <dbReference type="NCBI Taxonomy" id="1255"/>
    <lineage>
        <taxon>Bacteria</taxon>
        <taxon>Bacillati</taxon>
        <taxon>Bacillota</taxon>
        <taxon>Bacilli</taxon>
        <taxon>Lactobacillales</taxon>
        <taxon>Lactobacillaceae</taxon>
        <taxon>Pediococcus</taxon>
    </lineage>
</organism>